<proteinExistence type="predicted"/>
<dbReference type="InterPro" id="IPR000477">
    <property type="entry name" value="RT_dom"/>
</dbReference>
<dbReference type="InterPro" id="IPR043128">
    <property type="entry name" value="Rev_trsase/Diguanyl_cyclase"/>
</dbReference>
<comment type="caution">
    <text evidence="4">The sequence shown here is derived from an EMBL/GenBank/DDBJ whole genome shotgun (WGS) entry which is preliminary data.</text>
</comment>
<dbReference type="PANTHER" id="PTHR37984">
    <property type="entry name" value="PROTEIN CBG26694"/>
    <property type="match status" value="1"/>
</dbReference>
<reference evidence="4 5" key="1">
    <citation type="submission" date="2024-09" db="EMBL/GenBank/DDBJ databases">
        <title>Chromosome-scale assembly of Riccia fluitans.</title>
        <authorList>
            <person name="Paukszto L."/>
            <person name="Sawicki J."/>
            <person name="Karawczyk K."/>
            <person name="Piernik-Szablinska J."/>
            <person name="Szczecinska M."/>
            <person name="Mazdziarz M."/>
        </authorList>
    </citation>
    <scope>NUCLEOTIDE SEQUENCE [LARGE SCALE GENOMIC DNA]</scope>
    <source>
        <strain evidence="4">Rf_01</strain>
        <tissue evidence="4">Aerial parts of the thallus</tissue>
    </source>
</reference>
<feature type="region of interest" description="Disordered" evidence="2">
    <location>
        <begin position="1027"/>
        <end position="1058"/>
    </location>
</feature>
<feature type="compositionally biased region" description="Polar residues" evidence="2">
    <location>
        <begin position="1032"/>
        <end position="1041"/>
    </location>
</feature>
<evidence type="ECO:0000256" key="1">
    <source>
        <dbReference type="ARBA" id="ARBA00023268"/>
    </source>
</evidence>
<dbReference type="InterPro" id="IPR050951">
    <property type="entry name" value="Retrovirus_Pol_polyprotein"/>
</dbReference>
<dbReference type="InterPro" id="IPR036397">
    <property type="entry name" value="RNaseH_sf"/>
</dbReference>
<dbReference type="Pfam" id="PF17921">
    <property type="entry name" value="Integrase_H2C2"/>
    <property type="match status" value="1"/>
</dbReference>
<dbReference type="Pfam" id="PF17919">
    <property type="entry name" value="RT_RNaseH_2"/>
    <property type="match status" value="1"/>
</dbReference>
<name>A0ABD1XIU4_9MARC</name>
<keyword evidence="5" id="KW-1185">Reference proteome</keyword>
<evidence type="ECO:0000313" key="5">
    <source>
        <dbReference type="Proteomes" id="UP001605036"/>
    </source>
</evidence>
<dbReference type="EMBL" id="JBHFFA010000008">
    <property type="protein sequence ID" value="KAL2607826.1"/>
    <property type="molecule type" value="Genomic_DNA"/>
</dbReference>
<dbReference type="SUPFAM" id="SSF56672">
    <property type="entry name" value="DNA/RNA polymerases"/>
    <property type="match status" value="1"/>
</dbReference>
<dbReference type="Proteomes" id="UP001605036">
    <property type="component" value="Unassembled WGS sequence"/>
</dbReference>
<dbReference type="InterPro" id="IPR043502">
    <property type="entry name" value="DNA/RNA_pol_sf"/>
</dbReference>
<dbReference type="PANTHER" id="PTHR37984:SF5">
    <property type="entry name" value="PROTEIN NYNRIN-LIKE"/>
    <property type="match status" value="1"/>
</dbReference>
<dbReference type="SUPFAM" id="SSF53098">
    <property type="entry name" value="Ribonuclease H-like"/>
    <property type="match status" value="1"/>
</dbReference>
<dbReference type="Pfam" id="PF00078">
    <property type="entry name" value="RVT_1"/>
    <property type="match status" value="1"/>
</dbReference>
<dbReference type="InterPro" id="IPR001584">
    <property type="entry name" value="Integrase_cat-core"/>
</dbReference>
<evidence type="ECO:0000259" key="3">
    <source>
        <dbReference type="PROSITE" id="PS50994"/>
    </source>
</evidence>
<protein>
    <recommendedName>
        <fullName evidence="3">Integrase catalytic domain-containing protein</fullName>
    </recommendedName>
</protein>
<dbReference type="Gene3D" id="1.10.340.70">
    <property type="match status" value="1"/>
</dbReference>
<dbReference type="CDD" id="cd01647">
    <property type="entry name" value="RT_LTR"/>
    <property type="match status" value="1"/>
</dbReference>
<dbReference type="PROSITE" id="PS50994">
    <property type="entry name" value="INTEGRASE"/>
    <property type="match status" value="1"/>
</dbReference>
<dbReference type="Gene3D" id="3.30.420.10">
    <property type="entry name" value="Ribonuclease H-like superfamily/Ribonuclease H"/>
    <property type="match status" value="1"/>
</dbReference>
<gene>
    <name evidence="4" type="ORF">R1flu_026399</name>
</gene>
<dbReference type="InterPro" id="IPR041588">
    <property type="entry name" value="Integrase_H2C2"/>
</dbReference>
<evidence type="ECO:0000313" key="4">
    <source>
        <dbReference type="EMBL" id="KAL2607826.1"/>
    </source>
</evidence>
<keyword evidence="1" id="KW-0511">Multifunctional enzyme</keyword>
<dbReference type="InterPro" id="IPR041577">
    <property type="entry name" value="RT_RNaseH_2"/>
</dbReference>
<sequence>MTGREKRQLKREAKQLRADGLLCEEEEISGVYEEEGFGINIESLLYELSDHDENQKNVSVCVASREVYGEVSKFLCEREDVFPREKKFEALVNTKYKSVAKKVKPVAAPLPHDSWEKMEIASSEPNLRSSREIGHKFTKETLEHLLIGGDPTIVSPMVIFTVPHVPWDLKPIPVPKALLPKLIELLKEKIEMGILEPSIGPYSNRWFTVPKKSGALRFIQDMQPANKVTIRNMDSGPVVDEFAEAFAGRAIYSMDDLYSGYDQFQLAVESRDITTMRTPLGLLRMCTLPQGATNSVAHMQNAMNKVLRDFIPEKTMPFLDDIPIKGCAVEEKDESLDDQGCRRFVTDHIRDVEQILSRLEEVGLTLSGTKSVFGVPEVIVVGHLCGTFGRRPSPMKVDVIQRIQDCTSVIEVRRFLGASVFYRIWIPHYAHITEPMYELLRKGKKFRWGTRQGEAMARLKQALVSSPTLRKIDYQCKRPVIVTVDTSPIAIGWEVGQDDVEGCRFATRFGARVLSPRQRDYPQVKPMLRWIAYIKTLNPELRHIAGKDNPVADMLSRARYTDEDDLVVKDDDQGSWVLSVGVTSSKKGEEGTQLFREEYYTGKLRDIGRYLSRLDRMEGWSEKQFKDIRNQAYKYLLKDGYLWKRPKRSDEFPLKVVDDQVTKEKILQEFHDTLWVGNRGIWATYMKIKERYWWKGLYQDAARFVGSCVECQMQSKVRHRDGLKPTYPLSMHFQWVLDLVIMPIRMWGMRYLVLAREELSNYVEGRALRTKATEGVCRFILEDIFYQYGSVGRLRADRGELDTIEARQFFDRYGVKLKLTTSYNPEGNGKSERRDPPIVQALVKACKGKPKRWPQLLPFALWVDRTTHSTVTGYVPTKLMLGQKSIMPMEVEIPTWAAIPWEDGISREELLAFRIRQLERRPEDVEIALERLQAARVRNNERFDKTHRLRPKPIHEGDWVLVYDSSLENQHSTEKKFVRRWFGPYVVVTVHENATYSLRELDGTPLKLPIAGKRVKYFRRRTTNGDFAWEASPNSSQQDDTQPLDKEESWEEEENEDG</sequence>
<evidence type="ECO:0000256" key="2">
    <source>
        <dbReference type="SAM" id="MobiDB-lite"/>
    </source>
</evidence>
<feature type="domain" description="Integrase catalytic" evidence="3">
    <location>
        <begin position="724"/>
        <end position="884"/>
    </location>
</feature>
<dbReference type="AlphaFoldDB" id="A0ABD1XIU4"/>
<accession>A0ABD1XIU4</accession>
<dbReference type="Gene3D" id="3.10.10.10">
    <property type="entry name" value="HIV Type 1 Reverse Transcriptase, subunit A, domain 1"/>
    <property type="match status" value="1"/>
</dbReference>
<feature type="compositionally biased region" description="Acidic residues" evidence="2">
    <location>
        <begin position="1048"/>
        <end position="1058"/>
    </location>
</feature>
<dbReference type="Gene3D" id="3.30.70.270">
    <property type="match status" value="2"/>
</dbReference>
<dbReference type="GO" id="GO:0003824">
    <property type="term" value="F:catalytic activity"/>
    <property type="evidence" value="ECO:0007669"/>
    <property type="project" value="UniProtKB-KW"/>
</dbReference>
<dbReference type="FunFam" id="3.30.70.270:FF:000020">
    <property type="entry name" value="Transposon Tf2-6 polyprotein-like Protein"/>
    <property type="match status" value="1"/>
</dbReference>
<dbReference type="InterPro" id="IPR012337">
    <property type="entry name" value="RNaseH-like_sf"/>
</dbReference>
<organism evidence="4 5">
    <name type="scientific">Riccia fluitans</name>
    <dbReference type="NCBI Taxonomy" id="41844"/>
    <lineage>
        <taxon>Eukaryota</taxon>
        <taxon>Viridiplantae</taxon>
        <taxon>Streptophyta</taxon>
        <taxon>Embryophyta</taxon>
        <taxon>Marchantiophyta</taxon>
        <taxon>Marchantiopsida</taxon>
        <taxon>Marchantiidae</taxon>
        <taxon>Marchantiales</taxon>
        <taxon>Ricciaceae</taxon>
        <taxon>Riccia</taxon>
    </lineage>
</organism>